<protein>
    <recommendedName>
        <fullName evidence="5">Flagellar FliJ protein</fullName>
    </recommendedName>
</protein>
<evidence type="ECO:0000256" key="1">
    <source>
        <dbReference type="SAM" id="Coils"/>
    </source>
</evidence>
<dbReference type="Proteomes" id="UP000184305">
    <property type="component" value="Unassembled WGS sequence"/>
</dbReference>
<keyword evidence="1" id="KW-0175">Coiled coil</keyword>
<proteinExistence type="predicted"/>
<dbReference type="AlphaFoldDB" id="A0A1M7I1R5"/>
<evidence type="ECO:0008006" key="5">
    <source>
        <dbReference type="Google" id="ProtNLM"/>
    </source>
</evidence>
<organism evidence="3 4">
    <name type="scientific">Phytopseudomonas punonensis</name>
    <dbReference type="NCBI Taxonomy" id="1220495"/>
    <lineage>
        <taxon>Bacteria</taxon>
        <taxon>Pseudomonadati</taxon>
        <taxon>Pseudomonadota</taxon>
        <taxon>Gammaproteobacteria</taxon>
        <taxon>Pseudomonadales</taxon>
        <taxon>Pseudomonadaceae</taxon>
        <taxon>Phytopseudomonas</taxon>
    </lineage>
</organism>
<feature type="region of interest" description="Disordered" evidence="2">
    <location>
        <begin position="134"/>
        <end position="156"/>
    </location>
</feature>
<reference evidence="4" key="1">
    <citation type="submission" date="2016-11" db="EMBL/GenBank/DDBJ databases">
        <authorList>
            <person name="Varghese N."/>
            <person name="Submissions S."/>
        </authorList>
    </citation>
    <scope>NUCLEOTIDE SEQUENCE [LARGE SCALE GENOMIC DNA]</scope>
    <source>
        <strain evidence="4">CECT 8089</strain>
    </source>
</reference>
<dbReference type="EMBL" id="FRBQ01000004">
    <property type="protein sequence ID" value="SHM34337.1"/>
    <property type="molecule type" value="Genomic_DNA"/>
</dbReference>
<name>A0A1M7I1R5_9GAMM</name>
<feature type="compositionally biased region" description="Basic and acidic residues" evidence="2">
    <location>
        <begin position="136"/>
        <end position="156"/>
    </location>
</feature>
<dbReference type="STRING" id="1220495.SAMN05216288_3495"/>
<gene>
    <name evidence="3" type="ORF">SAMN05216288_3495</name>
</gene>
<keyword evidence="4" id="KW-1185">Reference proteome</keyword>
<dbReference type="OrthoDB" id="6951725at2"/>
<feature type="coiled-coil region" evidence="1">
    <location>
        <begin position="71"/>
        <end position="98"/>
    </location>
</feature>
<dbReference type="RefSeq" id="WP_073266622.1">
    <property type="nucleotide sequence ID" value="NZ_FRBQ01000004.1"/>
</dbReference>
<evidence type="ECO:0000256" key="2">
    <source>
        <dbReference type="SAM" id="MobiDB-lite"/>
    </source>
</evidence>
<sequence length="156" mass="17386">MSAVEQLDALRRLRVRRAEAQLAGWQVRCQQAAAELQCAQARVSEALALLDGEAGQLQALLTAGALPVGQYRNALELLDALEAQRSHLAQQAGEASRQLAEVQAGRDQAQQFWLRRQLQCEALEPLLQQHVRRQQRSAEAREESLAEDRPHGALHR</sequence>
<evidence type="ECO:0000313" key="4">
    <source>
        <dbReference type="Proteomes" id="UP000184305"/>
    </source>
</evidence>
<accession>A0A1M7I1R5</accession>
<evidence type="ECO:0000313" key="3">
    <source>
        <dbReference type="EMBL" id="SHM34337.1"/>
    </source>
</evidence>